<comment type="subcellular location">
    <subcellularLocation>
        <location evidence="1">Cell membrane</location>
        <topology evidence="1">Multi-pass membrane protein</topology>
    </subcellularLocation>
</comment>
<keyword evidence="3 5" id="KW-1133">Transmembrane helix</keyword>
<dbReference type="SUPFAM" id="SSF90123">
    <property type="entry name" value="ABC transporter transmembrane region"/>
    <property type="match status" value="1"/>
</dbReference>
<dbReference type="PANTHER" id="PTHR43394:SF1">
    <property type="entry name" value="ATP-BINDING CASSETTE SUB-FAMILY B MEMBER 10, MITOCHONDRIAL"/>
    <property type="match status" value="1"/>
</dbReference>
<dbReference type="InterPro" id="IPR036640">
    <property type="entry name" value="ABC1_TM_sf"/>
</dbReference>
<feature type="transmembrane region" description="Helical" evidence="5">
    <location>
        <begin position="46"/>
        <end position="69"/>
    </location>
</feature>
<evidence type="ECO:0000256" key="4">
    <source>
        <dbReference type="ARBA" id="ARBA00023136"/>
    </source>
</evidence>
<dbReference type="Pfam" id="PF00664">
    <property type="entry name" value="ABC_membrane"/>
    <property type="match status" value="1"/>
</dbReference>
<name>A0A3S6QQT1_9LACO</name>
<feature type="transmembrane region" description="Helical" evidence="5">
    <location>
        <begin position="135"/>
        <end position="165"/>
    </location>
</feature>
<dbReference type="InterPro" id="IPR039421">
    <property type="entry name" value="Type_1_exporter"/>
</dbReference>
<organism evidence="7 8">
    <name type="scientific">Liquorilactobacillus hordei</name>
    <dbReference type="NCBI Taxonomy" id="468911"/>
    <lineage>
        <taxon>Bacteria</taxon>
        <taxon>Bacillati</taxon>
        <taxon>Bacillota</taxon>
        <taxon>Bacilli</taxon>
        <taxon>Lactobacillales</taxon>
        <taxon>Lactobacillaceae</taxon>
        <taxon>Liquorilactobacillus</taxon>
    </lineage>
</organism>
<dbReference type="GO" id="GO:0015421">
    <property type="term" value="F:ABC-type oligopeptide transporter activity"/>
    <property type="evidence" value="ECO:0007669"/>
    <property type="project" value="TreeGrafter"/>
</dbReference>
<feature type="transmembrane region" description="Helical" evidence="5">
    <location>
        <begin position="258"/>
        <end position="278"/>
    </location>
</feature>
<dbReference type="EMBL" id="CP018176">
    <property type="protein sequence ID" value="AUJ30451.1"/>
    <property type="molecule type" value="Genomic_DNA"/>
</dbReference>
<feature type="domain" description="ABC transmembrane type-1" evidence="6">
    <location>
        <begin position="21"/>
        <end position="291"/>
    </location>
</feature>
<feature type="transmembrane region" description="Helical" evidence="5">
    <location>
        <begin position="232"/>
        <end position="252"/>
    </location>
</feature>
<dbReference type="Proteomes" id="UP000314960">
    <property type="component" value="Chromosome"/>
</dbReference>
<evidence type="ECO:0000256" key="1">
    <source>
        <dbReference type="ARBA" id="ARBA00004651"/>
    </source>
</evidence>
<evidence type="ECO:0000256" key="3">
    <source>
        <dbReference type="ARBA" id="ARBA00022989"/>
    </source>
</evidence>
<dbReference type="GO" id="GO:0005886">
    <property type="term" value="C:plasma membrane"/>
    <property type="evidence" value="ECO:0007669"/>
    <property type="project" value="UniProtKB-SubCell"/>
</dbReference>
<dbReference type="Gene3D" id="1.20.1560.10">
    <property type="entry name" value="ABC transporter type 1, transmembrane domain"/>
    <property type="match status" value="1"/>
</dbReference>
<dbReference type="InterPro" id="IPR011527">
    <property type="entry name" value="ABC1_TM_dom"/>
</dbReference>
<keyword evidence="4 5" id="KW-0472">Membrane</keyword>
<evidence type="ECO:0000313" key="7">
    <source>
        <dbReference type="EMBL" id="AUJ30451.1"/>
    </source>
</evidence>
<dbReference type="RefSeq" id="WP_141054671.1">
    <property type="nucleotide sequence ID" value="NZ_JBDNOC010000008.1"/>
</dbReference>
<reference evidence="7 8" key="1">
    <citation type="submission" date="2016-11" db="EMBL/GenBank/DDBJ databases">
        <title>Interaction between Lactobacillus species and yeast in water kefir.</title>
        <authorList>
            <person name="Behr J."/>
            <person name="Xu D."/>
            <person name="Vogel R.F."/>
        </authorList>
    </citation>
    <scope>NUCLEOTIDE SEQUENCE [LARGE SCALE GENOMIC DNA]</scope>
    <source>
        <strain evidence="7 8">TMW 1.1822</strain>
    </source>
</reference>
<dbReference type="KEGG" id="lhw:BSQ49_09810"/>
<evidence type="ECO:0000256" key="5">
    <source>
        <dbReference type="SAM" id="Phobius"/>
    </source>
</evidence>
<evidence type="ECO:0000259" key="6">
    <source>
        <dbReference type="PROSITE" id="PS50929"/>
    </source>
</evidence>
<dbReference type="PROSITE" id="PS50929">
    <property type="entry name" value="ABC_TM1F"/>
    <property type="match status" value="1"/>
</dbReference>
<dbReference type="GO" id="GO:0005524">
    <property type="term" value="F:ATP binding"/>
    <property type="evidence" value="ECO:0007669"/>
    <property type="project" value="InterPro"/>
</dbReference>
<accession>A0A3S6QQT1</accession>
<dbReference type="PANTHER" id="PTHR43394">
    <property type="entry name" value="ATP-DEPENDENT PERMEASE MDL1, MITOCHONDRIAL"/>
    <property type="match status" value="1"/>
</dbReference>
<gene>
    <name evidence="7" type="ORF">BSQ49_09810</name>
</gene>
<proteinExistence type="predicted"/>
<dbReference type="CDD" id="cd07346">
    <property type="entry name" value="ABC_6TM_exporters"/>
    <property type="match status" value="1"/>
</dbReference>
<keyword evidence="2 5" id="KW-0812">Transmembrane</keyword>
<dbReference type="AlphaFoldDB" id="A0A3S6QQT1"/>
<sequence length="317" mass="36927">MLKLLSLNKKSTMIYYVLLDVIISLILILTPYITKLFVDSVQNRQTHLFIPLSIALALNFLISQIAYYFTDIVKGKAEREAWDKITNKLNNRLTTYDPKKTIKPDKEISQQLGQNYEIIKNFISYYPVQLLSQSLTLIGIFVILSLISWKIALLIILCIPVFILVSNKFSTKLSNYSSDTVNTMQQQKEYLEDSAKISFTNRFNNHGLLIPFDKLSVKYRQAKKKQTRMESIYSNIFSYALLNLIIMLATIISGYQVLHHQITIGSLFAVTLYVSRFWTPVEFLLEFISEYFVARQYYPRFQYLFEYRASQLSTPAN</sequence>
<feature type="transmembrane region" description="Helical" evidence="5">
    <location>
        <begin position="13"/>
        <end position="34"/>
    </location>
</feature>
<evidence type="ECO:0000313" key="8">
    <source>
        <dbReference type="Proteomes" id="UP000314960"/>
    </source>
</evidence>
<protein>
    <recommendedName>
        <fullName evidence="6">ABC transmembrane type-1 domain-containing protein</fullName>
    </recommendedName>
</protein>
<evidence type="ECO:0000256" key="2">
    <source>
        <dbReference type="ARBA" id="ARBA00022692"/>
    </source>
</evidence>